<comment type="caution">
    <text evidence="1">The sequence shown here is derived from an EMBL/GenBank/DDBJ whole genome shotgun (WGS) entry which is preliminary data.</text>
</comment>
<name>A0AAW0FZC2_9APHY</name>
<gene>
    <name evidence="1" type="ORF">QCA50_012524</name>
</gene>
<dbReference type="Pfam" id="PF00106">
    <property type="entry name" value="adh_short"/>
    <property type="match status" value="1"/>
</dbReference>
<proteinExistence type="predicted"/>
<organism evidence="1 2">
    <name type="scientific">Cerrena zonata</name>
    <dbReference type="NCBI Taxonomy" id="2478898"/>
    <lineage>
        <taxon>Eukaryota</taxon>
        <taxon>Fungi</taxon>
        <taxon>Dikarya</taxon>
        <taxon>Basidiomycota</taxon>
        <taxon>Agaricomycotina</taxon>
        <taxon>Agaricomycetes</taxon>
        <taxon>Polyporales</taxon>
        <taxon>Cerrenaceae</taxon>
        <taxon>Cerrena</taxon>
    </lineage>
</organism>
<reference evidence="1 2" key="1">
    <citation type="submission" date="2022-09" db="EMBL/GenBank/DDBJ databases">
        <authorList>
            <person name="Palmer J.M."/>
        </authorList>
    </citation>
    <scope>NUCLEOTIDE SEQUENCE [LARGE SCALE GENOMIC DNA]</scope>
    <source>
        <strain evidence="1 2">DSM 7382</strain>
    </source>
</reference>
<evidence type="ECO:0008006" key="3">
    <source>
        <dbReference type="Google" id="ProtNLM"/>
    </source>
</evidence>
<dbReference type="InterPro" id="IPR002347">
    <property type="entry name" value="SDR_fam"/>
</dbReference>
<evidence type="ECO:0000313" key="1">
    <source>
        <dbReference type="EMBL" id="KAK7684200.1"/>
    </source>
</evidence>
<dbReference type="SUPFAM" id="SSF51735">
    <property type="entry name" value="NAD(P)-binding Rossmann-fold domains"/>
    <property type="match status" value="1"/>
</dbReference>
<evidence type="ECO:0000313" key="2">
    <source>
        <dbReference type="Proteomes" id="UP001385951"/>
    </source>
</evidence>
<dbReference type="Gene3D" id="3.40.50.720">
    <property type="entry name" value="NAD(P)-binding Rossmann-like Domain"/>
    <property type="match status" value="1"/>
</dbReference>
<dbReference type="CDD" id="cd05325">
    <property type="entry name" value="carb_red_sniffer_like_SDR_c"/>
    <property type="match status" value="1"/>
</dbReference>
<dbReference type="PRINTS" id="PR00081">
    <property type="entry name" value="GDHRDH"/>
</dbReference>
<protein>
    <recommendedName>
        <fullName evidence="3">NAD(P)-binding protein</fullName>
    </recommendedName>
</protein>
<accession>A0AAW0FZC2</accession>
<dbReference type="GO" id="GO:0016616">
    <property type="term" value="F:oxidoreductase activity, acting on the CH-OH group of donors, NAD or NADP as acceptor"/>
    <property type="evidence" value="ECO:0007669"/>
    <property type="project" value="TreeGrafter"/>
</dbReference>
<dbReference type="PANTHER" id="PTHR45458:SF1">
    <property type="entry name" value="SHORT CHAIN DEHYDROGENASE"/>
    <property type="match status" value="1"/>
</dbReference>
<keyword evidence="2" id="KW-1185">Reference proteome</keyword>
<dbReference type="AlphaFoldDB" id="A0AAW0FZC2"/>
<dbReference type="EMBL" id="JASBNA010000026">
    <property type="protein sequence ID" value="KAK7684200.1"/>
    <property type="molecule type" value="Genomic_DNA"/>
</dbReference>
<dbReference type="InterPro" id="IPR036291">
    <property type="entry name" value="NAD(P)-bd_dom_sf"/>
</dbReference>
<dbReference type="Proteomes" id="UP001385951">
    <property type="component" value="Unassembled WGS sequence"/>
</dbReference>
<sequence length="243" mass="26524">MAQSSATTWLVTGGNRGLGLEFVQNLLRDPSNIVITTARNPDQASTLQDLRSKLPQQLHILQLDVTDELSIPRFAKEAEGILGERGLDYLLNNAGVMKSNTPLTFKAEDFLSTFKINILGPALVLQALYPALEKGRRKVVVNISSRLGSISAVGKVGRQYAATYSACKAAFNMVTVKTACEKPEFIIYALSPGHNKTDLGGSAAPLDPKETIPVLLKFIVASASEHSGKSWDYWGDKVQEYEW</sequence>
<dbReference type="InterPro" id="IPR052184">
    <property type="entry name" value="SDR_enzymes"/>
</dbReference>
<dbReference type="PANTHER" id="PTHR45458">
    <property type="entry name" value="SHORT-CHAIN DEHYDROGENASE/REDUCTASE SDR"/>
    <property type="match status" value="1"/>
</dbReference>